<dbReference type="InterPro" id="IPR050109">
    <property type="entry name" value="HTH-type_TetR-like_transc_reg"/>
</dbReference>
<sequence>MQGSSPGLREAKKAATRRRLNAAARALALRDGLDAVTVERVCAEAEVSVRTFFNYFESKEHAVLGDPPPLGTPEARAAFLAGGPGGDLLADVIALLDPAAVLAGEDREALAQVMLLSQREPRLLALQIFRLNAHQDELAALVAERRGLPAPETSCHAVAAVAFALVHRACRDWFDASRTSGADAVPPSLQDVLDATREAFLGALAPAPTRS</sequence>
<dbReference type="PANTHER" id="PTHR30055:SF238">
    <property type="entry name" value="MYCOFACTOCIN BIOSYNTHESIS TRANSCRIPTIONAL REGULATOR MFTR-RELATED"/>
    <property type="match status" value="1"/>
</dbReference>
<dbReference type="Proteomes" id="UP001501195">
    <property type="component" value="Unassembled WGS sequence"/>
</dbReference>
<name>A0ABP9HWK4_9ACTN</name>
<feature type="domain" description="HTH tetR-type" evidence="4">
    <location>
        <begin position="22"/>
        <end position="60"/>
    </location>
</feature>
<keyword evidence="7" id="KW-1185">Reference proteome</keyword>
<gene>
    <name evidence="6" type="ORF">GCM10023225_20510</name>
</gene>
<dbReference type="Gene3D" id="1.10.10.60">
    <property type="entry name" value="Homeodomain-like"/>
    <property type="match status" value="1"/>
</dbReference>
<comment type="caution">
    <text evidence="6">The sequence shown here is derived from an EMBL/GenBank/DDBJ whole genome shotgun (WGS) entry which is preliminary data.</text>
</comment>
<evidence type="ECO:0000256" key="1">
    <source>
        <dbReference type="ARBA" id="ARBA00023015"/>
    </source>
</evidence>
<evidence type="ECO:0000259" key="4">
    <source>
        <dbReference type="Pfam" id="PF00440"/>
    </source>
</evidence>
<evidence type="ECO:0000256" key="2">
    <source>
        <dbReference type="ARBA" id="ARBA00023125"/>
    </source>
</evidence>
<dbReference type="RefSeq" id="WP_345712423.1">
    <property type="nucleotide sequence ID" value="NZ_BAABIL010000297.1"/>
</dbReference>
<dbReference type="EMBL" id="BAABIL010000297">
    <property type="protein sequence ID" value="GAA4980158.1"/>
    <property type="molecule type" value="Genomic_DNA"/>
</dbReference>
<evidence type="ECO:0000259" key="5">
    <source>
        <dbReference type="Pfam" id="PF17754"/>
    </source>
</evidence>
<feature type="domain" description="MftR C-terminal" evidence="5">
    <location>
        <begin position="95"/>
        <end position="183"/>
    </location>
</feature>
<dbReference type="InterPro" id="IPR009057">
    <property type="entry name" value="Homeodomain-like_sf"/>
</dbReference>
<keyword evidence="1" id="KW-0805">Transcription regulation</keyword>
<dbReference type="InterPro" id="IPR001647">
    <property type="entry name" value="HTH_TetR"/>
</dbReference>
<evidence type="ECO:0000313" key="7">
    <source>
        <dbReference type="Proteomes" id="UP001501195"/>
    </source>
</evidence>
<keyword evidence="3" id="KW-0804">Transcription</keyword>
<reference evidence="7" key="1">
    <citation type="journal article" date="2019" name="Int. J. Syst. Evol. Microbiol.">
        <title>The Global Catalogue of Microorganisms (GCM) 10K type strain sequencing project: providing services to taxonomists for standard genome sequencing and annotation.</title>
        <authorList>
            <consortium name="The Broad Institute Genomics Platform"/>
            <consortium name="The Broad Institute Genome Sequencing Center for Infectious Disease"/>
            <person name="Wu L."/>
            <person name="Ma J."/>
        </authorList>
    </citation>
    <scope>NUCLEOTIDE SEQUENCE [LARGE SCALE GENOMIC DNA]</scope>
    <source>
        <strain evidence="7">JCM 18126</strain>
    </source>
</reference>
<proteinExistence type="predicted"/>
<dbReference type="Pfam" id="PF00440">
    <property type="entry name" value="TetR_N"/>
    <property type="match status" value="1"/>
</dbReference>
<dbReference type="PANTHER" id="PTHR30055">
    <property type="entry name" value="HTH-TYPE TRANSCRIPTIONAL REGULATOR RUTR"/>
    <property type="match status" value="1"/>
</dbReference>
<protein>
    <submittedName>
        <fullName evidence="6">TetR family transcriptional regulator</fullName>
    </submittedName>
</protein>
<evidence type="ECO:0000313" key="6">
    <source>
        <dbReference type="EMBL" id="GAA4980158.1"/>
    </source>
</evidence>
<dbReference type="InterPro" id="IPR041347">
    <property type="entry name" value="MftR_C"/>
</dbReference>
<dbReference type="Pfam" id="PF17754">
    <property type="entry name" value="TetR_C_14"/>
    <property type="match status" value="1"/>
</dbReference>
<organism evidence="6 7">
    <name type="scientific">Kineococcus glutinatus</name>
    <dbReference type="NCBI Taxonomy" id="1070872"/>
    <lineage>
        <taxon>Bacteria</taxon>
        <taxon>Bacillati</taxon>
        <taxon>Actinomycetota</taxon>
        <taxon>Actinomycetes</taxon>
        <taxon>Kineosporiales</taxon>
        <taxon>Kineosporiaceae</taxon>
        <taxon>Kineococcus</taxon>
    </lineage>
</organism>
<dbReference type="SUPFAM" id="SSF46689">
    <property type="entry name" value="Homeodomain-like"/>
    <property type="match status" value="1"/>
</dbReference>
<evidence type="ECO:0000256" key="3">
    <source>
        <dbReference type="ARBA" id="ARBA00023163"/>
    </source>
</evidence>
<accession>A0ABP9HWK4</accession>
<dbReference type="Gene3D" id="1.10.357.10">
    <property type="entry name" value="Tetracycline Repressor, domain 2"/>
    <property type="match status" value="1"/>
</dbReference>
<keyword evidence="2" id="KW-0238">DNA-binding</keyword>